<dbReference type="Gene3D" id="3.40.109.10">
    <property type="entry name" value="NADH Oxidase"/>
    <property type="match status" value="1"/>
</dbReference>
<keyword evidence="1" id="KW-0285">Flavoprotein</keyword>
<sequence length="185" mass="21063">MEVLECINTKRSGRAYTDELISQETLHNLIELGTKASNGSGLESWGFVIMQDKAEIDSLSERTKQYLADNLEKYPYFHQYESWLTNPKFHVFNHANTVLVIYGNTESHWHVYDCSLAAGNIMLAAHSMGIGTCWIGFAEPILNTKEFKKKHGVPEEYELVSTLSMGYMKVALPSPKRKKPIIFNK</sequence>
<dbReference type="InterPro" id="IPR000415">
    <property type="entry name" value="Nitroreductase-like"/>
</dbReference>
<dbReference type="EMBL" id="JANPWE010000017">
    <property type="protein sequence ID" value="MCR6547020.1"/>
    <property type="molecule type" value="Genomic_DNA"/>
</dbReference>
<accession>A0ABT1Y803</accession>
<dbReference type="InterPro" id="IPR050627">
    <property type="entry name" value="Nitroreductase/BluB"/>
</dbReference>
<keyword evidence="6" id="KW-1185">Reference proteome</keyword>
<comment type="caution">
    <text evidence="5">The sequence shown here is derived from an EMBL/GenBank/DDBJ whole genome shotgun (WGS) entry which is preliminary data.</text>
</comment>
<keyword evidence="3" id="KW-0560">Oxidoreductase</keyword>
<evidence type="ECO:0000256" key="3">
    <source>
        <dbReference type="ARBA" id="ARBA00023002"/>
    </source>
</evidence>
<evidence type="ECO:0000259" key="4">
    <source>
        <dbReference type="Pfam" id="PF00881"/>
    </source>
</evidence>
<evidence type="ECO:0000313" key="6">
    <source>
        <dbReference type="Proteomes" id="UP001524944"/>
    </source>
</evidence>
<reference evidence="5 6" key="1">
    <citation type="submission" date="2022-08" db="EMBL/GenBank/DDBJ databases">
        <title>Proteogenomics of the novel Dehalobacterium formicoaceticum strain EZ94 highlights a key role of methyltransferases during anaerobic dichloromethane degradation.</title>
        <authorList>
            <person name="Wasmund K."/>
        </authorList>
    </citation>
    <scope>NUCLEOTIDE SEQUENCE [LARGE SCALE GENOMIC DNA]</scope>
    <source>
        <strain evidence="5 6">EZ94</strain>
    </source>
</reference>
<evidence type="ECO:0000256" key="2">
    <source>
        <dbReference type="ARBA" id="ARBA00022643"/>
    </source>
</evidence>
<gene>
    <name evidence="5" type="ORF">NVS47_16140</name>
</gene>
<feature type="domain" description="Nitroreductase" evidence="4">
    <location>
        <begin position="9"/>
        <end position="167"/>
    </location>
</feature>
<dbReference type="Proteomes" id="UP001524944">
    <property type="component" value="Unassembled WGS sequence"/>
</dbReference>
<dbReference type="Pfam" id="PF00881">
    <property type="entry name" value="Nitroreductase"/>
    <property type="match status" value="1"/>
</dbReference>
<dbReference type="InterPro" id="IPR029479">
    <property type="entry name" value="Nitroreductase"/>
</dbReference>
<keyword evidence="2" id="KW-0288">FMN</keyword>
<proteinExistence type="predicted"/>
<name>A0ABT1Y803_9FIRM</name>
<dbReference type="SUPFAM" id="SSF55469">
    <property type="entry name" value="FMN-dependent nitroreductase-like"/>
    <property type="match status" value="1"/>
</dbReference>
<evidence type="ECO:0000256" key="1">
    <source>
        <dbReference type="ARBA" id="ARBA00022630"/>
    </source>
</evidence>
<dbReference type="PANTHER" id="PTHR23026">
    <property type="entry name" value="NADPH NITROREDUCTASE"/>
    <property type="match status" value="1"/>
</dbReference>
<dbReference type="PANTHER" id="PTHR23026:SF90">
    <property type="entry name" value="IODOTYROSINE DEIODINASE 1"/>
    <property type="match status" value="1"/>
</dbReference>
<protein>
    <submittedName>
        <fullName evidence="5">Nitroreductase family protein</fullName>
    </submittedName>
</protein>
<organism evidence="5 6">
    <name type="scientific">Dehalobacterium formicoaceticum</name>
    <dbReference type="NCBI Taxonomy" id="51515"/>
    <lineage>
        <taxon>Bacteria</taxon>
        <taxon>Bacillati</taxon>
        <taxon>Bacillota</taxon>
        <taxon>Clostridia</taxon>
        <taxon>Eubacteriales</taxon>
        <taxon>Peptococcaceae</taxon>
        <taxon>Dehalobacterium</taxon>
    </lineage>
</organism>
<evidence type="ECO:0000313" key="5">
    <source>
        <dbReference type="EMBL" id="MCR6547020.1"/>
    </source>
</evidence>
<dbReference type="RefSeq" id="WP_089611935.1">
    <property type="nucleotide sequence ID" value="NZ_CP022121.1"/>
</dbReference>